<name>M6HKV2_LEPIR</name>
<evidence type="ECO:0000313" key="2">
    <source>
        <dbReference type="EMBL" id="EMM95972.1"/>
    </source>
</evidence>
<gene>
    <name evidence="2" type="ORF">LEP1GSC158_3470</name>
</gene>
<protein>
    <submittedName>
        <fullName evidence="2">CobQ/CobB/MinD/ParA nucleotide binding domain protein</fullName>
    </submittedName>
</protein>
<comment type="caution">
    <text evidence="2">The sequence shown here is derived from an EMBL/GenBank/DDBJ whole genome shotgun (WGS) entry which is preliminary data.</text>
</comment>
<dbReference type="EMBL" id="AFMF02000026">
    <property type="protein sequence ID" value="EMM95972.1"/>
    <property type="molecule type" value="Genomic_DNA"/>
</dbReference>
<dbReference type="AlphaFoldDB" id="M6HKV2"/>
<evidence type="ECO:0000313" key="3">
    <source>
        <dbReference type="Proteomes" id="UP000012089"/>
    </source>
</evidence>
<accession>M6HKV2</accession>
<dbReference type="InterPro" id="IPR027417">
    <property type="entry name" value="P-loop_NTPase"/>
</dbReference>
<evidence type="ECO:0000259" key="1">
    <source>
        <dbReference type="Pfam" id="PF13614"/>
    </source>
</evidence>
<dbReference type="Pfam" id="PF13614">
    <property type="entry name" value="AAA_31"/>
    <property type="match status" value="1"/>
</dbReference>
<dbReference type="Proteomes" id="UP000012089">
    <property type="component" value="Unassembled WGS sequence"/>
</dbReference>
<feature type="domain" description="AAA" evidence="1">
    <location>
        <begin position="3"/>
        <end position="171"/>
    </location>
</feature>
<dbReference type="SUPFAM" id="SSF52540">
    <property type="entry name" value="P-loop containing nucleoside triphosphate hydrolases"/>
    <property type="match status" value="1"/>
</dbReference>
<reference evidence="2 3" key="1">
    <citation type="submission" date="2013-01" db="EMBL/GenBank/DDBJ databases">
        <authorList>
            <person name="Harkins D.M."/>
            <person name="Durkin A.S."/>
            <person name="Brinkac L.M."/>
            <person name="Haft D.H."/>
            <person name="Selengut J.D."/>
            <person name="Sanka R."/>
            <person name="DePew J."/>
            <person name="Purushe J."/>
            <person name="Tulsiani S.M."/>
            <person name="Graham G.C."/>
            <person name="Burns M.-A."/>
            <person name="Dohnt M.F."/>
            <person name="Smythe L.D."/>
            <person name="McKay D.B."/>
            <person name="Craig S.B."/>
            <person name="Vinetz J.M."/>
            <person name="Sutton G.G."/>
            <person name="Nierman W.C."/>
            <person name="Fouts D.E."/>
        </authorList>
    </citation>
    <scope>NUCLEOTIDE SEQUENCE [LARGE SCALE GENOMIC DNA]</scope>
    <source>
        <strain evidence="2 3">LT2156</strain>
    </source>
</reference>
<proteinExistence type="predicted"/>
<dbReference type="InterPro" id="IPR050678">
    <property type="entry name" value="DNA_Partitioning_ATPase"/>
</dbReference>
<dbReference type="Gene3D" id="3.40.50.300">
    <property type="entry name" value="P-loop containing nucleotide triphosphate hydrolases"/>
    <property type="match status" value="1"/>
</dbReference>
<dbReference type="PANTHER" id="PTHR13696">
    <property type="entry name" value="P-LOOP CONTAINING NUCLEOSIDE TRIPHOSPHATE HYDROLASE"/>
    <property type="match status" value="1"/>
</dbReference>
<dbReference type="PANTHER" id="PTHR13696:SF99">
    <property type="entry name" value="COBYRINIC ACID AC-DIAMIDE SYNTHASE"/>
    <property type="match status" value="1"/>
</dbReference>
<sequence>MPKIVCIISNKGGCSKTTISTGLGQAFVSFGNSVVLVDLDNNNNLSDISLHSHPDSNTVHKRNLTTAISGAHAIDEVIWKTALHGFDIIPTHGIINDFSFKLNMDPSLEIRISEELKSLNYDYIILDVNPLLNETTRFALKYSNLGIAPLEEDTQNLDGINDLINFRNSFKIRTPIKVLPSNISKAKEDFLKSMVLGRGLTSFETVIYTNSSIKTAKNLRQPISYKNEAFSYFTSLAKEIINEIK</sequence>
<dbReference type="InterPro" id="IPR025669">
    <property type="entry name" value="AAA_dom"/>
</dbReference>
<organism evidence="2 3">
    <name type="scientific">Leptospira interrogans serovar Zanoni str. LT2156</name>
    <dbReference type="NCBI Taxonomy" id="1001601"/>
    <lineage>
        <taxon>Bacteria</taxon>
        <taxon>Pseudomonadati</taxon>
        <taxon>Spirochaetota</taxon>
        <taxon>Spirochaetia</taxon>
        <taxon>Leptospirales</taxon>
        <taxon>Leptospiraceae</taxon>
        <taxon>Leptospira</taxon>
    </lineage>
</organism>